<evidence type="ECO:0000313" key="1">
    <source>
        <dbReference type="EMBL" id="KAK7000324.1"/>
    </source>
</evidence>
<name>A0AAW0A2E8_9AGAR</name>
<dbReference type="Gene3D" id="3.30.559.10">
    <property type="entry name" value="Chloramphenicol acetyltransferase-like domain"/>
    <property type="match status" value="1"/>
</dbReference>
<gene>
    <name evidence="1" type="ORF">R3P38DRAFT_3057946</name>
</gene>
<dbReference type="InterPro" id="IPR023213">
    <property type="entry name" value="CAT-like_dom_sf"/>
</dbReference>
<comment type="caution">
    <text evidence="1">The sequence shown here is derived from an EMBL/GenBank/DDBJ whole genome shotgun (WGS) entry which is preliminary data.</text>
</comment>
<protein>
    <submittedName>
        <fullName evidence="1">Uncharacterized protein</fullName>
    </submittedName>
</protein>
<sequence>MRTIPVAPLDLNVSRTWILTTGLVVNAQLDPVKLEETLCLVIERKFPHAGARLAFVDGAYELRIPDRFDAATPAAIFTVERHHQAYHGDALPTPPTTSPQNTPSIIPKPAESLNALFRSPGCPSTLDEFLHPNSIPLLHVHLVIYENLTLIGVTAPHIAFDAVGMGVLLHAWTQVLKGDDVEGIAGMPWDAQPFAGEGFAEGVKAAPHGWFDVQGDELREMMEEFVGGLASDPEEVVCWVRVPKRFLDEKKREIMVELKAKGSEEYVGSSDVLAAWWIKTLHAQRTPTDPTPIHIQMPKDLRDLPIYANSAPLPYPYIHNTCLFVSAPPRPVSAIQSQSLGALALHIRRGIQAYTGDPEKIRREVRWVASEEGRRRWSALMPCPPKAEAFSVTNWRAARLGELDFAGAGVDNAGEAEDEGTGKVSLVHIVVSSKEPASLRGINAVPMEDDEAVWLWKIFGVKELERLRQGGGIDFA</sequence>
<organism evidence="1 2">
    <name type="scientific">Favolaschia claudopus</name>
    <dbReference type="NCBI Taxonomy" id="2862362"/>
    <lineage>
        <taxon>Eukaryota</taxon>
        <taxon>Fungi</taxon>
        <taxon>Dikarya</taxon>
        <taxon>Basidiomycota</taxon>
        <taxon>Agaricomycotina</taxon>
        <taxon>Agaricomycetes</taxon>
        <taxon>Agaricomycetidae</taxon>
        <taxon>Agaricales</taxon>
        <taxon>Marasmiineae</taxon>
        <taxon>Mycenaceae</taxon>
        <taxon>Favolaschia</taxon>
    </lineage>
</organism>
<proteinExistence type="predicted"/>
<dbReference type="Proteomes" id="UP001362999">
    <property type="component" value="Unassembled WGS sequence"/>
</dbReference>
<accession>A0AAW0A2E8</accession>
<evidence type="ECO:0000313" key="2">
    <source>
        <dbReference type="Proteomes" id="UP001362999"/>
    </source>
</evidence>
<keyword evidence="2" id="KW-1185">Reference proteome</keyword>
<dbReference type="AlphaFoldDB" id="A0AAW0A2E8"/>
<dbReference type="EMBL" id="JAWWNJ010000089">
    <property type="protein sequence ID" value="KAK7000324.1"/>
    <property type="molecule type" value="Genomic_DNA"/>
</dbReference>
<reference evidence="1 2" key="1">
    <citation type="journal article" date="2024" name="J Genomics">
        <title>Draft genome sequencing and assembly of Favolaschia claudopus CIRM-BRFM 2984 isolated from oak limbs.</title>
        <authorList>
            <person name="Navarro D."/>
            <person name="Drula E."/>
            <person name="Chaduli D."/>
            <person name="Cazenave R."/>
            <person name="Ahrendt S."/>
            <person name="Wang J."/>
            <person name="Lipzen A."/>
            <person name="Daum C."/>
            <person name="Barry K."/>
            <person name="Grigoriev I.V."/>
            <person name="Favel A."/>
            <person name="Rosso M.N."/>
            <person name="Martin F."/>
        </authorList>
    </citation>
    <scope>NUCLEOTIDE SEQUENCE [LARGE SCALE GENOMIC DNA]</scope>
    <source>
        <strain evidence="1 2">CIRM-BRFM 2984</strain>
    </source>
</reference>